<dbReference type="EMBL" id="BPQH01000025">
    <property type="protein sequence ID" value="GJD53122.1"/>
    <property type="molecule type" value="Genomic_DNA"/>
</dbReference>
<keyword evidence="2" id="KW-0732">Signal</keyword>
<evidence type="ECO:0000256" key="1">
    <source>
        <dbReference type="SAM" id="MobiDB-lite"/>
    </source>
</evidence>
<gene>
    <name evidence="3" type="ORF">OPKNFCMD_5893</name>
</gene>
<reference evidence="3" key="1">
    <citation type="journal article" date="2021" name="Front. Microbiol.">
        <title>Comprehensive Comparative Genomics and Phenotyping of Methylobacterium Species.</title>
        <authorList>
            <person name="Alessa O."/>
            <person name="Ogura Y."/>
            <person name="Fujitani Y."/>
            <person name="Takami H."/>
            <person name="Hayashi T."/>
            <person name="Sahin N."/>
            <person name="Tani A."/>
        </authorList>
    </citation>
    <scope>NUCLEOTIDE SEQUENCE</scope>
    <source>
        <strain evidence="3">KCTC 52305</strain>
    </source>
</reference>
<keyword evidence="4" id="KW-1185">Reference proteome</keyword>
<comment type="caution">
    <text evidence="3">The sequence shown here is derived from an EMBL/GenBank/DDBJ whole genome shotgun (WGS) entry which is preliminary data.</text>
</comment>
<organism evidence="3 4">
    <name type="scientific">Methylobacterium crusticola</name>
    <dbReference type="NCBI Taxonomy" id="1697972"/>
    <lineage>
        <taxon>Bacteria</taxon>
        <taxon>Pseudomonadati</taxon>
        <taxon>Pseudomonadota</taxon>
        <taxon>Alphaproteobacteria</taxon>
        <taxon>Hyphomicrobiales</taxon>
        <taxon>Methylobacteriaceae</taxon>
        <taxon>Methylobacterium</taxon>
    </lineage>
</organism>
<feature type="compositionally biased region" description="Low complexity" evidence="1">
    <location>
        <begin position="123"/>
        <end position="135"/>
    </location>
</feature>
<feature type="region of interest" description="Disordered" evidence="1">
    <location>
        <begin position="109"/>
        <end position="177"/>
    </location>
</feature>
<feature type="region of interest" description="Disordered" evidence="1">
    <location>
        <begin position="204"/>
        <end position="253"/>
    </location>
</feature>
<evidence type="ECO:0000256" key="2">
    <source>
        <dbReference type="SAM" id="SignalP"/>
    </source>
</evidence>
<sequence>MRIPALSVLACLAVAGSARPALAGADIVAASIVMGRLYVLGWTERPSTRVTLDDRFETTSDASGIFQFELVHHPASCIVEARVEGGRYRAVVSNCGRFVCATDPDAAAAAGGVPASPAPATAPAPGEGAGRPTEASAPTPPGALAAADPSAEGPAAPPVARPIRNPPPPPRRPGDAELGLGPVAAVAAAAAAAVAPAAVAAVAPAAVAAAATGEAPDPEGGTTSLASEPAFIRHPPLPPRRPRGLAIPERAGE</sequence>
<name>A0ABQ4R8S3_9HYPH</name>
<feature type="compositionally biased region" description="Low complexity" evidence="1">
    <location>
        <begin position="142"/>
        <end position="154"/>
    </location>
</feature>
<reference evidence="3" key="2">
    <citation type="submission" date="2021-08" db="EMBL/GenBank/DDBJ databases">
        <authorList>
            <person name="Tani A."/>
            <person name="Ola A."/>
            <person name="Ogura Y."/>
            <person name="Katsura K."/>
            <person name="Hayashi T."/>
        </authorList>
    </citation>
    <scope>NUCLEOTIDE SEQUENCE</scope>
    <source>
        <strain evidence="3">KCTC 52305</strain>
    </source>
</reference>
<feature type="compositionally biased region" description="Pro residues" evidence="1">
    <location>
        <begin position="155"/>
        <end position="171"/>
    </location>
</feature>
<feature type="chain" id="PRO_5045394953" description="Carboxypeptidase regulatory-like domain-containing protein" evidence="2">
    <location>
        <begin position="24"/>
        <end position="253"/>
    </location>
</feature>
<dbReference type="Proteomes" id="UP001055167">
    <property type="component" value="Unassembled WGS sequence"/>
</dbReference>
<evidence type="ECO:0000313" key="3">
    <source>
        <dbReference type="EMBL" id="GJD53122.1"/>
    </source>
</evidence>
<accession>A0ABQ4R8S3</accession>
<evidence type="ECO:0008006" key="5">
    <source>
        <dbReference type="Google" id="ProtNLM"/>
    </source>
</evidence>
<dbReference type="RefSeq" id="WP_238314105.1">
    <property type="nucleotide sequence ID" value="NZ_BPQH01000025.1"/>
</dbReference>
<feature type="signal peptide" evidence="2">
    <location>
        <begin position="1"/>
        <end position="23"/>
    </location>
</feature>
<proteinExistence type="predicted"/>
<protein>
    <recommendedName>
        <fullName evidence="5">Carboxypeptidase regulatory-like domain-containing protein</fullName>
    </recommendedName>
</protein>
<evidence type="ECO:0000313" key="4">
    <source>
        <dbReference type="Proteomes" id="UP001055167"/>
    </source>
</evidence>